<dbReference type="NCBIfam" id="TIGR00756">
    <property type="entry name" value="PPR"/>
    <property type="match status" value="1"/>
</dbReference>
<name>A0A7S0SCB7_9CHLO</name>
<dbReference type="InterPro" id="IPR011990">
    <property type="entry name" value="TPR-like_helical_dom_sf"/>
</dbReference>
<keyword evidence="2" id="KW-0677">Repeat</keyword>
<dbReference type="Pfam" id="PF13041">
    <property type="entry name" value="PPR_2"/>
    <property type="match status" value="1"/>
</dbReference>
<evidence type="ECO:0000313" key="4">
    <source>
        <dbReference type="EMBL" id="CAD8701893.1"/>
    </source>
</evidence>
<dbReference type="EMBL" id="HBFC01008033">
    <property type="protein sequence ID" value="CAD8701893.1"/>
    <property type="molecule type" value="Transcribed_RNA"/>
</dbReference>
<dbReference type="PROSITE" id="PS51375">
    <property type="entry name" value="PPR"/>
    <property type="match status" value="1"/>
</dbReference>
<accession>A0A7S0SCB7</accession>
<proteinExistence type="inferred from homology"/>
<dbReference type="InterPro" id="IPR002885">
    <property type="entry name" value="PPR_rpt"/>
</dbReference>
<dbReference type="AlphaFoldDB" id="A0A7S0SCB7"/>
<reference evidence="4" key="1">
    <citation type="submission" date="2021-01" db="EMBL/GenBank/DDBJ databases">
        <authorList>
            <person name="Corre E."/>
            <person name="Pelletier E."/>
            <person name="Niang G."/>
            <person name="Scheremetjew M."/>
            <person name="Finn R."/>
            <person name="Kale V."/>
            <person name="Holt S."/>
            <person name="Cochrane G."/>
            <person name="Meng A."/>
            <person name="Brown T."/>
            <person name="Cohen L."/>
        </authorList>
    </citation>
    <scope>NUCLEOTIDE SEQUENCE</scope>
    <source>
        <strain evidence="4">SL-175</strain>
    </source>
</reference>
<dbReference type="Pfam" id="PF13812">
    <property type="entry name" value="PPR_3"/>
    <property type="match status" value="1"/>
</dbReference>
<evidence type="ECO:0008006" key="5">
    <source>
        <dbReference type="Google" id="ProtNLM"/>
    </source>
</evidence>
<gene>
    <name evidence="4" type="ORF">MANT1106_LOCUS4575</name>
</gene>
<evidence type="ECO:0000256" key="2">
    <source>
        <dbReference type="ARBA" id="ARBA00022737"/>
    </source>
</evidence>
<organism evidence="4">
    <name type="scientific">Mantoniella antarctica</name>
    <dbReference type="NCBI Taxonomy" id="81844"/>
    <lineage>
        <taxon>Eukaryota</taxon>
        <taxon>Viridiplantae</taxon>
        <taxon>Chlorophyta</taxon>
        <taxon>Mamiellophyceae</taxon>
        <taxon>Mamiellales</taxon>
        <taxon>Mamiellaceae</taxon>
        <taxon>Mantoniella</taxon>
    </lineage>
</organism>
<protein>
    <recommendedName>
        <fullName evidence="5">Pentacotripeptide-repeat region of PRORP domain-containing protein</fullName>
    </recommendedName>
</protein>
<sequence>MSTSAMALARLASACRHVSACAGRGGASTAAPRSFQKYAPRFGSAAAMGVSRRGVSSMPVVYVSAVVEAGGGEGVVGGGEFDGEDPQVVLQEVTKKLMDCRRRKAAANAVDLLVSLGRAGIDPDLLAATTCLGACVAAGKMDLAQKVFEEVFDKGVVKPDEIVFTELMRGHLALDPPAWPRVMGLLNRMPSYDLTPTAQTYNLLLAKCADANDLERAEELIERMNDTDVEPDKYTYDAVKKRRSIRSYAKKVLLL</sequence>
<dbReference type="Gene3D" id="1.25.40.10">
    <property type="entry name" value="Tetratricopeptide repeat domain"/>
    <property type="match status" value="1"/>
</dbReference>
<evidence type="ECO:0000256" key="3">
    <source>
        <dbReference type="PROSITE-ProRule" id="PRU00708"/>
    </source>
</evidence>
<evidence type="ECO:0000256" key="1">
    <source>
        <dbReference type="ARBA" id="ARBA00007626"/>
    </source>
</evidence>
<dbReference type="PANTHER" id="PTHR47447">
    <property type="entry name" value="OS03G0856100 PROTEIN"/>
    <property type="match status" value="1"/>
</dbReference>
<feature type="repeat" description="PPR" evidence="3">
    <location>
        <begin position="197"/>
        <end position="231"/>
    </location>
</feature>
<comment type="similarity">
    <text evidence="1">Belongs to the PPR family. P subfamily.</text>
</comment>
<dbReference type="PANTHER" id="PTHR47447:SF23">
    <property type="entry name" value="PENTACOTRIPEPTIDE-REPEAT REGION OF PRORP DOMAIN-CONTAINING PROTEIN"/>
    <property type="match status" value="1"/>
</dbReference>